<dbReference type="Gene3D" id="6.10.250.180">
    <property type="match status" value="1"/>
</dbReference>
<protein>
    <submittedName>
        <fullName evidence="5">Uncharacterized protein</fullName>
    </submittedName>
</protein>
<reference evidence="5 6" key="1">
    <citation type="journal article" date="2018" name="Nat. Ecol. Evol.">
        <title>Shark genomes provide insights into elasmobranch evolution and the origin of vertebrates.</title>
        <authorList>
            <person name="Hara Y"/>
            <person name="Yamaguchi K"/>
            <person name="Onimaru K"/>
            <person name="Kadota M"/>
            <person name="Koyanagi M"/>
            <person name="Keeley SD"/>
            <person name="Tatsumi K"/>
            <person name="Tanaka K"/>
            <person name="Motone F"/>
            <person name="Kageyama Y"/>
            <person name="Nozu R"/>
            <person name="Adachi N"/>
            <person name="Nishimura O"/>
            <person name="Nakagawa R"/>
            <person name="Tanegashima C"/>
            <person name="Kiyatake I"/>
            <person name="Matsumoto R"/>
            <person name="Murakumo K"/>
            <person name="Nishida K"/>
            <person name="Terakita A"/>
            <person name="Kuratani S"/>
            <person name="Sato K"/>
            <person name="Hyodo S Kuraku.S."/>
        </authorList>
    </citation>
    <scope>NUCLEOTIDE SEQUENCE [LARGE SCALE GENOMIC DNA]</scope>
</reference>
<dbReference type="Pfam" id="PF00992">
    <property type="entry name" value="Troponin"/>
    <property type="match status" value="1"/>
</dbReference>
<evidence type="ECO:0000256" key="2">
    <source>
        <dbReference type="ARBA" id="ARBA00009930"/>
    </source>
</evidence>
<dbReference type="GO" id="GO:0005861">
    <property type="term" value="C:troponin complex"/>
    <property type="evidence" value="ECO:0007669"/>
    <property type="project" value="InterPro"/>
</dbReference>
<comment type="function">
    <text evidence="1">Troponin I is the inhibitory subunit of troponin, the thin filament regulatory complex which confers calcium-sensitivity to striated muscle actomyosin ATPase activity.</text>
</comment>
<dbReference type="EMBL" id="BEZZ01000196">
    <property type="protein sequence ID" value="GCC28219.1"/>
    <property type="molecule type" value="Genomic_DNA"/>
</dbReference>
<dbReference type="InterPro" id="IPR038077">
    <property type="entry name" value="Troponin_sf"/>
</dbReference>
<gene>
    <name evidence="5" type="ORF">chiPu_0006648</name>
</gene>
<comment type="caution">
    <text evidence="5">The sequence shown here is derived from an EMBL/GenBank/DDBJ whole genome shotgun (WGS) entry which is preliminary data.</text>
</comment>
<keyword evidence="3" id="KW-0514">Muscle protein</keyword>
<dbReference type="InterPro" id="IPR001978">
    <property type="entry name" value="Troponin"/>
</dbReference>
<evidence type="ECO:0000313" key="6">
    <source>
        <dbReference type="Proteomes" id="UP000287033"/>
    </source>
</evidence>
<dbReference type="OrthoDB" id="371899at2759"/>
<name>A0A401SCT7_CHIPU</name>
<dbReference type="GO" id="GO:0003009">
    <property type="term" value="P:skeletal muscle contraction"/>
    <property type="evidence" value="ECO:0007669"/>
    <property type="project" value="TreeGrafter"/>
</dbReference>
<dbReference type="GO" id="GO:0060048">
    <property type="term" value="P:cardiac muscle contraction"/>
    <property type="evidence" value="ECO:0007669"/>
    <property type="project" value="TreeGrafter"/>
</dbReference>
<evidence type="ECO:0000313" key="5">
    <source>
        <dbReference type="EMBL" id="GCC28219.1"/>
    </source>
</evidence>
<dbReference type="AlphaFoldDB" id="A0A401SCT7"/>
<organism evidence="5 6">
    <name type="scientific">Chiloscyllium punctatum</name>
    <name type="common">Brownbanded bambooshark</name>
    <name type="synonym">Hemiscyllium punctatum</name>
    <dbReference type="NCBI Taxonomy" id="137246"/>
    <lineage>
        <taxon>Eukaryota</taxon>
        <taxon>Metazoa</taxon>
        <taxon>Chordata</taxon>
        <taxon>Craniata</taxon>
        <taxon>Vertebrata</taxon>
        <taxon>Chondrichthyes</taxon>
        <taxon>Elasmobranchii</taxon>
        <taxon>Galeomorphii</taxon>
        <taxon>Galeoidea</taxon>
        <taxon>Orectolobiformes</taxon>
        <taxon>Hemiscylliidae</taxon>
        <taxon>Chiloscyllium</taxon>
    </lineage>
</organism>
<evidence type="ECO:0000256" key="1">
    <source>
        <dbReference type="ARBA" id="ARBA00001988"/>
    </source>
</evidence>
<sequence>MSEENNVQPRKAKVPIARRILLKRLMLASACKQLEKEKSERDTEKSRMLNECVPQFNTSSLSIQELQNICKQFHQKIDHVDAERYDAEVKVSKNAKEIESLNQKILDLKGKFKRPTLRRVRVSADEMLGALAENTCKTSLDLRSNLKSVRKEEEKEHKPVEVHDWRKNVEAMSGMEGRKKIFDSAAPPQ</sequence>
<evidence type="ECO:0000256" key="4">
    <source>
        <dbReference type="SAM" id="Coils"/>
    </source>
</evidence>
<dbReference type="STRING" id="137246.A0A401SCT7"/>
<evidence type="ECO:0000256" key="3">
    <source>
        <dbReference type="ARBA" id="ARBA00023179"/>
    </source>
</evidence>
<comment type="similarity">
    <text evidence="2">Belongs to the troponin I family.</text>
</comment>
<dbReference type="PANTHER" id="PTHR13738:SF12">
    <property type="entry name" value="TROPONIN 1-RELATED"/>
    <property type="match status" value="1"/>
</dbReference>
<dbReference type="PANTHER" id="PTHR13738">
    <property type="entry name" value="TROPONIN I"/>
    <property type="match status" value="1"/>
</dbReference>
<dbReference type="InterPro" id="IPR050875">
    <property type="entry name" value="Troponin_I"/>
</dbReference>
<dbReference type="OMA" id="CVKEYEI"/>
<feature type="coiled-coil region" evidence="4">
    <location>
        <begin position="31"/>
        <end position="83"/>
    </location>
</feature>
<dbReference type="Gene3D" id="1.20.5.350">
    <property type="match status" value="1"/>
</dbReference>
<keyword evidence="4" id="KW-0175">Coiled coil</keyword>
<dbReference type="SUPFAM" id="SSF90250">
    <property type="entry name" value="Troponin coil-coiled subunits"/>
    <property type="match status" value="1"/>
</dbReference>
<dbReference type="Proteomes" id="UP000287033">
    <property type="component" value="Unassembled WGS sequence"/>
</dbReference>
<accession>A0A401SCT7</accession>
<keyword evidence="6" id="KW-1185">Reference proteome</keyword>
<proteinExistence type="inferred from homology"/>